<dbReference type="GO" id="GO:0022857">
    <property type="term" value="F:transmembrane transporter activity"/>
    <property type="evidence" value="ECO:0007669"/>
    <property type="project" value="InterPro"/>
</dbReference>
<gene>
    <name evidence="12" type="ORF">FHQ18_10150</name>
</gene>
<dbReference type="GO" id="GO:0006865">
    <property type="term" value="P:amino acid transport"/>
    <property type="evidence" value="ECO:0007669"/>
    <property type="project" value="UniProtKB-KW"/>
</dbReference>
<keyword evidence="9 10" id="KW-0472">Membrane</keyword>
<keyword evidence="5" id="KW-1003">Cell membrane</keyword>
<dbReference type="RefSeq" id="WP_149267071.1">
    <property type="nucleotide sequence ID" value="NZ_VFJB01000008.1"/>
</dbReference>
<feature type="transmembrane region" description="Helical" evidence="10">
    <location>
        <begin position="157"/>
        <end position="175"/>
    </location>
</feature>
<dbReference type="PANTHER" id="PTHR30614">
    <property type="entry name" value="MEMBRANE COMPONENT OF AMINO ACID ABC TRANSPORTER"/>
    <property type="match status" value="1"/>
</dbReference>
<dbReference type="SUPFAM" id="SSF161098">
    <property type="entry name" value="MetI-like"/>
    <property type="match status" value="1"/>
</dbReference>
<evidence type="ECO:0000256" key="5">
    <source>
        <dbReference type="ARBA" id="ARBA00022475"/>
    </source>
</evidence>
<dbReference type="NCBIfam" id="TIGR01726">
    <property type="entry name" value="HEQRo_perm_3TM"/>
    <property type="match status" value="1"/>
</dbReference>
<feature type="transmembrane region" description="Helical" evidence="10">
    <location>
        <begin position="261"/>
        <end position="282"/>
    </location>
</feature>
<dbReference type="EMBL" id="VFJB01000008">
    <property type="protein sequence ID" value="KAA0257399.1"/>
    <property type="molecule type" value="Genomic_DNA"/>
</dbReference>
<dbReference type="PANTHER" id="PTHR30614:SF20">
    <property type="entry name" value="GLUTAMINE TRANSPORT SYSTEM PERMEASE PROTEIN GLNP"/>
    <property type="match status" value="1"/>
</dbReference>
<protein>
    <submittedName>
        <fullName evidence="12">Amino acid ABC transporter permease</fullName>
    </submittedName>
</protein>
<organism evidence="12 13">
    <name type="scientific">Deferribacter autotrophicus</name>
    <dbReference type="NCBI Taxonomy" id="500465"/>
    <lineage>
        <taxon>Bacteria</taxon>
        <taxon>Pseudomonadati</taxon>
        <taxon>Deferribacterota</taxon>
        <taxon>Deferribacteres</taxon>
        <taxon>Deferribacterales</taxon>
        <taxon>Deferribacteraceae</taxon>
        <taxon>Deferribacter</taxon>
    </lineage>
</organism>
<dbReference type="InterPro" id="IPR043429">
    <property type="entry name" value="ArtM/GltK/GlnP/TcyL/YhdX-like"/>
</dbReference>
<sequence length="291" mass="33642">MKQKIKITKIDILLIILILFFIWLFFYRVNKYLNYQWQWKSIFQYFFVVEDGKIGANVLSIGILNTIKISVYSIILSTIIGFIMGIFKSTKNLFFRLIGVMYVESIRNIPSIVVIFVVYYFLGDQIITVLKLDNFFITLDDKYNILLNFFLVPKDKISIFLIGIIALSLYEGAYITEIVRGAIKSIDKGQIDASKSLGLNKWQRLRYIVFPQALPLIIPPLTGQMVSTIKDSAILSVISIPELTFQGMELMASTYLIFETWIIITVIYLVLNIILSHVSGYLEMRLKSYRT</sequence>
<dbReference type="Pfam" id="PF00528">
    <property type="entry name" value="BPD_transp_1"/>
    <property type="match status" value="1"/>
</dbReference>
<evidence type="ECO:0000313" key="12">
    <source>
        <dbReference type="EMBL" id="KAA0257399.1"/>
    </source>
</evidence>
<evidence type="ECO:0000256" key="10">
    <source>
        <dbReference type="RuleBase" id="RU363032"/>
    </source>
</evidence>
<keyword evidence="13" id="KW-1185">Reference proteome</keyword>
<accession>A0A5A8F162</accession>
<comment type="similarity">
    <text evidence="3">Belongs to the binding-protein-dependent transport system permease family. HisMQ subfamily.</text>
</comment>
<dbReference type="CDD" id="cd06261">
    <property type="entry name" value="TM_PBP2"/>
    <property type="match status" value="1"/>
</dbReference>
<feature type="transmembrane region" description="Helical" evidence="10">
    <location>
        <begin position="12"/>
        <end position="29"/>
    </location>
</feature>
<feature type="transmembrane region" description="Helical" evidence="10">
    <location>
        <begin position="69"/>
        <end position="87"/>
    </location>
</feature>
<dbReference type="Gene3D" id="1.10.3720.10">
    <property type="entry name" value="MetI-like"/>
    <property type="match status" value="1"/>
</dbReference>
<comment type="subcellular location">
    <subcellularLocation>
        <location evidence="2">Cell inner membrane</location>
        <topology evidence="2">Multi-pass membrane protein</topology>
    </subcellularLocation>
    <subcellularLocation>
        <location evidence="10">Cell membrane</location>
        <topology evidence="10">Multi-pass membrane protein</topology>
    </subcellularLocation>
</comment>
<name>A0A5A8F162_9BACT</name>
<dbReference type="GO" id="GO:0043190">
    <property type="term" value="C:ATP-binding cassette (ABC) transporter complex"/>
    <property type="evidence" value="ECO:0007669"/>
    <property type="project" value="InterPro"/>
</dbReference>
<dbReference type="InterPro" id="IPR035906">
    <property type="entry name" value="MetI-like_sf"/>
</dbReference>
<comment type="function">
    <text evidence="1">Part of the binding-protein-dependent transport system for glutamine; probably responsible for the translocation of the substrate across the membrane.</text>
</comment>
<evidence type="ECO:0000256" key="1">
    <source>
        <dbReference type="ARBA" id="ARBA00003159"/>
    </source>
</evidence>
<reference evidence="12 13" key="1">
    <citation type="submission" date="2019-06" db="EMBL/GenBank/DDBJ databases">
        <title>Genomic insights into carbon and energy metabolism of Deferribacter autotrophicus revealed new metabolic traits in the phylum Deferribacteres.</title>
        <authorList>
            <person name="Slobodkin A.I."/>
            <person name="Slobodkina G.B."/>
            <person name="Allioux M."/>
            <person name="Alain K."/>
            <person name="Jebbar M."/>
            <person name="Shadrin V."/>
            <person name="Kublanov I.V."/>
            <person name="Toshchakov S.V."/>
            <person name="Bonch-Osmolovskaya E.A."/>
        </authorList>
    </citation>
    <scope>NUCLEOTIDE SEQUENCE [LARGE SCALE GENOMIC DNA]</scope>
    <source>
        <strain evidence="12 13">SL50</strain>
    </source>
</reference>
<proteinExistence type="inferred from homology"/>
<evidence type="ECO:0000256" key="9">
    <source>
        <dbReference type="ARBA" id="ARBA00023136"/>
    </source>
</evidence>
<keyword evidence="4 10" id="KW-0813">Transport</keyword>
<keyword evidence="7" id="KW-0029">Amino-acid transport</keyword>
<evidence type="ECO:0000256" key="3">
    <source>
        <dbReference type="ARBA" id="ARBA00010072"/>
    </source>
</evidence>
<keyword evidence="8 10" id="KW-1133">Transmembrane helix</keyword>
<feature type="transmembrane region" description="Helical" evidence="10">
    <location>
        <begin position="205"/>
        <end position="222"/>
    </location>
</feature>
<feature type="transmembrane region" description="Helical" evidence="10">
    <location>
        <begin position="99"/>
        <end position="122"/>
    </location>
</feature>
<evidence type="ECO:0000256" key="2">
    <source>
        <dbReference type="ARBA" id="ARBA00004429"/>
    </source>
</evidence>
<keyword evidence="6 10" id="KW-0812">Transmembrane</keyword>
<evidence type="ECO:0000259" key="11">
    <source>
        <dbReference type="PROSITE" id="PS50928"/>
    </source>
</evidence>
<dbReference type="AlphaFoldDB" id="A0A5A8F162"/>
<feature type="domain" description="ABC transmembrane type-1" evidence="11">
    <location>
        <begin position="63"/>
        <end position="279"/>
    </location>
</feature>
<evidence type="ECO:0000256" key="4">
    <source>
        <dbReference type="ARBA" id="ARBA00022448"/>
    </source>
</evidence>
<evidence type="ECO:0000256" key="7">
    <source>
        <dbReference type="ARBA" id="ARBA00022970"/>
    </source>
</evidence>
<evidence type="ECO:0000256" key="8">
    <source>
        <dbReference type="ARBA" id="ARBA00022989"/>
    </source>
</evidence>
<dbReference type="Proteomes" id="UP000322876">
    <property type="component" value="Unassembled WGS sequence"/>
</dbReference>
<dbReference type="InterPro" id="IPR000515">
    <property type="entry name" value="MetI-like"/>
</dbReference>
<evidence type="ECO:0000256" key="6">
    <source>
        <dbReference type="ARBA" id="ARBA00022692"/>
    </source>
</evidence>
<evidence type="ECO:0000313" key="13">
    <source>
        <dbReference type="Proteomes" id="UP000322876"/>
    </source>
</evidence>
<dbReference type="InterPro" id="IPR010065">
    <property type="entry name" value="AA_ABC_transptr_permease_3TM"/>
</dbReference>
<comment type="caution">
    <text evidence="12">The sequence shown here is derived from an EMBL/GenBank/DDBJ whole genome shotgun (WGS) entry which is preliminary data.</text>
</comment>
<dbReference type="OrthoDB" id="5470298at2"/>
<dbReference type="PROSITE" id="PS50928">
    <property type="entry name" value="ABC_TM1"/>
    <property type="match status" value="1"/>
</dbReference>